<dbReference type="SUPFAM" id="SSF49899">
    <property type="entry name" value="Concanavalin A-like lectins/glucanases"/>
    <property type="match status" value="1"/>
</dbReference>
<dbReference type="AlphaFoldDB" id="A0A413RI20"/>
<keyword evidence="4 7" id="KW-0472">Membrane</keyword>
<dbReference type="EC" id="3.4.21.89" evidence="5"/>
<protein>
    <recommendedName>
        <fullName evidence="5">Signal peptidase I</fullName>
        <ecNumber evidence="5">3.4.21.89</ecNumber>
    </recommendedName>
</protein>
<evidence type="ECO:0000313" key="8">
    <source>
        <dbReference type="EMBL" id="RHA37909.1"/>
    </source>
</evidence>
<keyword evidence="9" id="KW-1185">Reference proteome</keyword>
<dbReference type="InterPro" id="IPR001733">
    <property type="entry name" value="Peptidase_S26B"/>
</dbReference>
<feature type="transmembrane region" description="Helical" evidence="7">
    <location>
        <begin position="24"/>
        <end position="49"/>
    </location>
</feature>
<proteinExistence type="predicted"/>
<dbReference type="Proteomes" id="UP000283374">
    <property type="component" value="Unassembled WGS sequence"/>
</dbReference>
<dbReference type="Pfam" id="PF13385">
    <property type="entry name" value="Laminin_G_3"/>
    <property type="match status" value="1"/>
</dbReference>
<evidence type="ECO:0000256" key="3">
    <source>
        <dbReference type="ARBA" id="ARBA00022989"/>
    </source>
</evidence>
<evidence type="ECO:0000256" key="5">
    <source>
        <dbReference type="NCBIfam" id="TIGR02228"/>
    </source>
</evidence>
<keyword evidence="8" id="KW-0378">Hydrolase</keyword>
<name>A0A413RI20_9CELL</name>
<comment type="caution">
    <text evidence="8">The sequence shown here is derived from an EMBL/GenBank/DDBJ whole genome shotgun (WGS) entry which is preliminary data.</text>
</comment>
<feature type="region of interest" description="Disordered" evidence="6">
    <location>
        <begin position="249"/>
        <end position="268"/>
    </location>
</feature>
<evidence type="ECO:0000313" key="9">
    <source>
        <dbReference type="Proteomes" id="UP000283374"/>
    </source>
</evidence>
<keyword evidence="2 7" id="KW-0812">Transmembrane</keyword>
<evidence type="ECO:0000256" key="6">
    <source>
        <dbReference type="SAM" id="MobiDB-lite"/>
    </source>
</evidence>
<evidence type="ECO:0000256" key="4">
    <source>
        <dbReference type="ARBA" id="ARBA00023136"/>
    </source>
</evidence>
<gene>
    <name evidence="8" type="ORF">D1825_15930</name>
</gene>
<dbReference type="SUPFAM" id="SSF51306">
    <property type="entry name" value="LexA/Signal peptidase"/>
    <property type="match status" value="1"/>
</dbReference>
<dbReference type="GO" id="GO:0009003">
    <property type="term" value="F:signal peptidase activity"/>
    <property type="evidence" value="ECO:0007669"/>
    <property type="project" value="UniProtKB-EC"/>
</dbReference>
<dbReference type="CDD" id="cd06530">
    <property type="entry name" value="S26_SPase_I"/>
    <property type="match status" value="1"/>
</dbReference>
<keyword evidence="3 7" id="KW-1133">Transmembrane helix</keyword>
<dbReference type="OrthoDB" id="5241786at2"/>
<dbReference type="InterPro" id="IPR036286">
    <property type="entry name" value="LexA/Signal_pep-like_sf"/>
</dbReference>
<dbReference type="EMBL" id="QWKP01000219">
    <property type="protein sequence ID" value="RHA37909.1"/>
    <property type="molecule type" value="Genomic_DNA"/>
</dbReference>
<dbReference type="Gene3D" id="2.60.120.200">
    <property type="match status" value="1"/>
</dbReference>
<dbReference type="GO" id="GO:0006465">
    <property type="term" value="P:signal peptide processing"/>
    <property type="evidence" value="ECO:0007669"/>
    <property type="project" value="UniProtKB-UniRule"/>
</dbReference>
<evidence type="ECO:0000256" key="2">
    <source>
        <dbReference type="ARBA" id="ARBA00022692"/>
    </source>
</evidence>
<dbReference type="NCBIfam" id="TIGR02228">
    <property type="entry name" value="sigpep_I_arch"/>
    <property type="match status" value="1"/>
</dbReference>
<accession>A0A413RI20</accession>
<dbReference type="RefSeq" id="WP_118768399.1">
    <property type="nucleotide sequence ID" value="NZ_QWKP01000219.1"/>
</dbReference>
<evidence type="ECO:0000256" key="1">
    <source>
        <dbReference type="ARBA" id="ARBA00004370"/>
    </source>
</evidence>
<sequence>MREHHQASSDGWPTTVRVTLARTVLATLAGLAVWPLLLALLGLNVAAIASGSMSPGIRVGDVVASSPVAFDEVRAGQIVTVHNPAAEGHLLTHRVHAVRADGSLLTKGDANADVDSTPVPVGSAWLGRLRVPWVGFPKVWLDDGSWVALGAAAAALALLARCASDRPLARPDERGRLRLSPATAGLVALAVVAAPLSAARSDAAFAATTSTGASSWTVAGSALGPYGDAVLADSPFLFFRMDEQSGDVVVDSSGNGHTSGYRGSPTRDVAGALPGQTTVNSATLFGGVSAIASSRVYPNTTDFTFEAFVKSRSWADNDGTSTIAELRTATGFRDRIFVQYGSLYYQADEASAPLHLQWNIPGDATWHYLAVSMSGASVTIRMDTSVWRGTVPGRDTVTAARFVIGTHLQPYDDPGALGVESYKGVMDEVALYTYALTEAQMAAHHAASRA</sequence>
<comment type="subcellular location">
    <subcellularLocation>
        <location evidence="1">Membrane</location>
    </subcellularLocation>
</comment>
<dbReference type="InterPro" id="IPR013320">
    <property type="entry name" value="ConA-like_dom_sf"/>
</dbReference>
<reference evidence="8 9" key="1">
    <citation type="submission" date="2018-08" db="EMBL/GenBank/DDBJ databases">
        <title>Cellulomonas rhizosphaerae sp. nov., a novel actinomycete isolated from soil.</title>
        <authorList>
            <person name="Tian Y."/>
        </authorList>
    </citation>
    <scope>NUCLEOTIDE SEQUENCE [LARGE SCALE GENOMIC DNA]</scope>
    <source>
        <strain evidence="8 9">NEAU-TCZ24</strain>
    </source>
</reference>
<organism evidence="8 9">
    <name type="scientific">Cellulomonas rhizosphaerae</name>
    <dbReference type="NCBI Taxonomy" id="2293719"/>
    <lineage>
        <taxon>Bacteria</taxon>
        <taxon>Bacillati</taxon>
        <taxon>Actinomycetota</taxon>
        <taxon>Actinomycetes</taxon>
        <taxon>Micrococcales</taxon>
        <taxon>Cellulomonadaceae</taxon>
        <taxon>Cellulomonas</taxon>
    </lineage>
</organism>
<dbReference type="InterPro" id="IPR019533">
    <property type="entry name" value="Peptidase_S26"/>
</dbReference>
<dbReference type="GO" id="GO:0016020">
    <property type="term" value="C:membrane"/>
    <property type="evidence" value="ECO:0007669"/>
    <property type="project" value="UniProtKB-SubCell"/>
</dbReference>
<dbReference type="GO" id="GO:0004252">
    <property type="term" value="F:serine-type endopeptidase activity"/>
    <property type="evidence" value="ECO:0007669"/>
    <property type="project" value="UniProtKB-UniRule"/>
</dbReference>
<evidence type="ECO:0000256" key="7">
    <source>
        <dbReference type="SAM" id="Phobius"/>
    </source>
</evidence>